<dbReference type="Gene3D" id="3.90.700.10">
    <property type="entry name" value="Succinate dehydrogenase/fumarate reductase flavoprotein, catalytic domain"/>
    <property type="match status" value="1"/>
</dbReference>
<dbReference type="Gene3D" id="3.50.50.60">
    <property type="entry name" value="FAD/NAD(P)-binding domain"/>
    <property type="match status" value="2"/>
</dbReference>
<evidence type="ECO:0000256" key="4">
    <source>
        <dbReference type="ARBA" id="ARBA00023002"/>
    </source>
</evidence>
<dbReference type="AlphaFoldDB" id="A0A9X5ATK0"/>
<reference evidence="6 7" key="1">
    <citation type="submission" date="2019-11" db="EMBL/GenBank/DDBJ databases">
        <title>Whole-genome sequence of Rhodoplanes serenus DSM 18633, type strain.</title>
        <authorList>
            <person name="Kyndt J.A."/>
            <person name="Meyer T.E."/>
        </authorList>
    </citation>
    <scope>NUCLEOTIDE SEQUENCE [LARGE SCALE GENOMIC DNA]</scope>
    <source>
        <strain evidence="6 7">DSM 18633</strain>
    </source>
</reference>
<keyword evidence="4" id="KW-0560">Oxidoreductase</keyword>
<dbReference type="Pfam" id="PF00890">
    <property type="entry name" value="FAD_binding_2"/>
    <property type="match status" value="2"/>
</dbReference>
<accession>A0A9X5ATK0</accession>
<dbReference type="Proteomes" id="UP000438991">
    <property type="component" value="Unassembled WGS sequence"/>
</dbReference>
<dbReference type="InterPro" id="IPR003953">
    <property type="entry name" value="FAD-dep_OxRdtase_2_FAD-bd"/>
</dbReference>
<evidence type="ECO:0000259" key="5">
    <source>
        <dbReference type="Pfam" id="PF00890"/>
    </source>
</evidence>
<keyword evidence="2" id="KW-0285">Flavoprotein</keyword>
<feature type="domain" description="FAD-dependent oxidoreductase 2 FAD-binding" evidence="5">
    <location>
        <begin position="9"/>
        <end position="248"/>
    </location>
</feature>
<dbReference type="InterPro" id="IPR050315">
    <property type="entry name" value="FAD-oxidoreductase_2"/>
</dbReference>
<evidence type="ECO:0000256" key="3">
    <source>
        <dbReference type="ARBA" id="ARBA00022827"/>
    </source>
</evidence>
<dbReference type="InterPro" id="IPR027477">
    <property type="entry name" value="Succ_DH/fumarate_Rdtase_cat_sf"/>
</dbReference>
<dbReference type="SUPFAM" id="SSF56425">
    <property type="entry name" value="Succinate dehydrogenase/fumarate reductase flavoprotein, catalytic domain"/>
    <property type="match status" value="1"/>
</dbReference>
<dbReference type="GO" id="GO:0008202">
    <property type="term" value="P:steroid metabolic process"/>
    <property type="evidence" value="ECO:0007669"/>
    <property type="project" value="UniProtKB-ARBA"/>
</dbReference>
<dbReference type="SUPFAM" id="SSF51905">
    <property type="entry name" value="FAD/NAD(P)-binding domain"/>
    <property type="match status" value="1"/>
</dbReference>
<evidence type="ECO:0000256" key="2">
    <source>
        <dbReference type="ARBA" id="ARBA00022630"/>
    </source>
</evidence>
<dbReference type="GO" id="GO:0016491">
    <property type="term" value="F:oxidoreductase activity"/>
    <property type="evidence" value="ECO:0007669"/>
    <property type="project" value="UniProtKB-KW"/>
</dbReference>
<name>A0A9X5ATK0_9BRAD</name>
<evidence type="ECO:0000313" key="7">
    <source>
        <dbReference type="Proteomes" id="UP000438991"/>
    </source>
</evidence>
<dbReference type="PANTHER" id="PTHR43400:SF10">
    <property type="entry name" value="3-OXOSTEROID 1-DEHYDROGENASE"/>
    <property type="match status" value="1"/>
</dbReference>
<keyword evidence="3" id="KW-0274">FAD</keyword>
<evidence type="ECO:0000313" key="6">
    <source>
        <dbReference type="EMBL" id="MTW17073.1"/>
    </source>
</evidence>
<dbReference type="PANTHER" id="PTHR43400">
    <property type="entry name" value="FUMARATE REDUCTASE"/>
    <property type="match status" value="1"/>
</dbReference>
<evidence type="ECO:0000256" key="1">
    <source>
        <dbReference type="ARBA" id="ARBA00001974"/>
    </source>
</evidence>
<organism evidence="6 7">
    <name type="scientific">Rhodoplanes serenus</name>
    <dbReference type="NCBI Taxonomy" id="200615"/>
    <lineage>
        <taxon>Bacteria</taxon>
        <taxon>Pseudomonadati</taxon>
        <taxon>Pseudomonadota</taxon>
        <taxon>Alphaproteobacteria</taxon>
        <taxon>Hyphomicrobiales</taxon>
        <taxon>Nitrobacteraceae</taxon>
        <taxon>Rhodoplanes</taxon>
    </lineage>
</organism>
<comment type="cofactor">
    <cofactor evidence="1">
        <name>FAD</name>
        <dbReference type="ChEBI" id="CHEBI:57692"/>
    </cofactor>
</comment>
<dbReference type="RefSeq" id="WP_155479875.1">
    <property type="nucleotide sequence ID" value="NZ_WNKV01000009.1"/>
</dbReference>
<protein>
    <submittedName>
        <fullName evidence="6">FAD-dependent oxidoreductase</fullName>
    </submittedName>
</protein>
<feature type="domain" description="FAD-dependent oxidoreductase 2 FAD-binding" evidence="5">
    <location>
        <begin position="308"/>
        <end position="474"/>
    </location>
</feature>
<comment type="caution">
    <text evidence="6">The sequence shown here is derived from an EMBL/GenBank/DDBJ whole genome shotgun (WGS) entry which is preliminary data.</text>
</comment>
<gene>
    <name evidence="6" type="ORF">GJ689_12755</name>
</gene>
<sequence>MVASEQTCDVVVVGAGGAGLAAAIEARRAGADVVLLEKNPAPGGSTAWSVGSVTASGSSHQARAGVADDPASHWRDMAAFNGDLDPRDNPALRRVLADAMPETMDWLEAQGLRFFGPMPEPPHTRPRMHTVLPNARAYIVHLGRAARRLGVRVATQTRAVALVQEGGGPGGGAGGRVVAVDCDTPHGSVRHRARRAVVLATGDFTNDPELKGRFMGPREARVPGVNETATGDGQKLALALGGRILNGDLALGPELRFIPPRHKTLTARLPPWRLLADLMVWSMAHLPAALLRPFVMSFVTTTLAPTPALFDSGAILVNRRGERFAEETDAPAFALPDQPEQAAWIVLDARVAGLYAAWPHFVSTAPGVAYAYVDDYRRNRPDIFTAAPTLAVLGERLAMPTGALERTVADYNAARPATSPRPPVGEGPYVALGPVKAVFIHNEGGLAVDAEHRVLGADDRPIPGLYAAGATGQGGLLLKGHGHHLAWAFASGRRAGRLAAAAPTAG</sequence>
<proteinExistence type="predicted"/>
<dbReference type="InterPro" id="IPR036188">
    <property type="entry name" value="FAD/NAD-bd_sf"/>
</dbReference>
<dbReference type="EMBL" id="WNKV01000009">
    <property type="protein sequence ID" value="MTW17073.1"/>
    <property type="molecule type" value="Genomic_DNA"/>
</dbReference>